<dbReference type="InterPro" id="IPR028051">
    <property type="entry name" value="CheX-like_dom"/>
</dbReference>
<dbReference type="PANTHER" id="PTHR39452">
    <property type="entry name" value="CHEY-P PHOSPHATASE CHEX"/>
    <property type="match status" value="1"/>
</dbReference>
<dbReference type="AlphaFoldDB" id="A0A1D8GNE1"/>
<dbReference type="KEGG" id="gfe:Gferi_24340"/>
<dbReference type="PANTHER" id="PTHR39452:SF1">
    <property type="entry name" value="CHEY-P PHOSPHATASE CHEX"/>
    <property type="match status" value="1"/>
</dbReference>
<evidence type="ECO:0000259" key="2">
    <source>
        <dbReference type="Pfam" id="PF13690"/>
    </source>
</evidence>
<name>A0A1D8GNE1_9FIRM</name>
<accession>A0A1D8GNE1</accession>
<evidence type="ECO:0000313" key="3">
    <source>
        <dbReference type="EMBL" id="AOT72404.1"/>
    </source>
</evidence>
<dbReference type="SUPFAM" id="SSF103039">
    <property type="entry name" value="CheC-like"/>
    <property type="match status" value="1"/>
</dbReference>
<dbReference type="Pfam" id="PF13690">
    <property type="entry name" value="CheX"/>
    <property type="match status" value="1"/>
</dbReference>
<evidence type="ECO:0000256" key="1">
    <source>
        <dbReference type="ARBA" id="ARBA00022500"/>
    </source>
</evidence>
<evidence type="ECO:0000313" key="4">
    <source>
        <dbReference type="Proteomes" id="UP000095743"/>
    </source>
</evidence>
<keyword evidence="4" id="KW-1185">Reference proteome</keyword>
<dbReference type="Proteomes" id="UP000095743">
    <property type="component" value="Chromosome"/>
</dbReference>
<proteinExistence type="predicted"/>
<dbReference type="EMBL" id="CP017269">
    <property type="protein sequence ID" value="AOT72404.1"/>
    <property type="molecule type" value="Genomic_DNA"/>
</dbReference>
<gene>
    <name evidence="3" type="ORF">Gferi_24340</name>
</gene>
<dbReference type="InterPro" id="IPR038756">
    <property type="entry name" value="CheX-like"/>
</dbReference>
<keyword evidence="1" id="KW-0145">Chemotaxis</keyword>
<sequence>MKAELINPFIKASKDILMQMAMIPCELGKIYLKESPFMAQNVAILIGLTGGLKGQAIISMDEEIAKKVASGMMGGMPVESFDEIAKSAISELGNMIMGNTATLLYNEGVSIDITPPTLLTGENLSVSNGHLKTLCIPLVSSMGVIEIEIAVKE</sequence>
<dbReference type="GO" id="GO:0006935">
    <property type="term" value="P:chemotaxis"/>
    <property type="evidence" value="ECO:0007669"/>
    <property type="project" value="UniProtKB-KW"/>
</dbReference>
<organism evidence="3 4">
    <name type="scientific">Geosporobacter ferrireducens</name>
    <dbReference type="NCBI Taxonomy" id="1424294"/>
    <lineage>
        <taxon>Bacteria</taxon>
        <taxon>Bacillati</taxon>
        <taxon>Bacillota</taxon>
        <taxon>Clostridia</taxon>
        <taxon>Peptostreptococcales</taxon>
        <taxon>Thermotaleaceae</taxon>
        <taxon>Geosporobacter</taxon>
    </lineage>
</organism>
<dbReference type="InterPro" id="IPR028976">
    <property type="entry name" value="CheC-like_sf"/>
</dbReference>
<reference evidence="3 4" key="1">
    <citation type="submission" date="2016-09" db="EMBL/GenBank/DDBJ databases">
        <title>Genomic analysis reveals versatility of anaerobic energy metabolism of Geosporobacter ferrireducens IRF9 of phylum Firmicutes.</title>
        <authorList>
            <person name="Kim S.-J."/>
        </authorList>
    </citation>
    <scope>NUCLEOTIDE SEQUENCE [LARGE SCALE GENOMIC DNA]</scope>
    <source>
        <strain evidence="3 4">IRF9</strain>
    </source>
</reference>
<feature type="domain" description="Chemotaxis phosphatase CheX-like" evidence="2">
    <location>
        <begin position="42"/>
        <end position="137"/>
    </location>
</feature>
<dbReference type="Gene3D" id="3.40.1550.10">
    <property type="entry name" value="CheC-like"/>
    <property type="match status" value="1"/>
</dbReference>
<dbReference type="RefSeq" id="WP_069980713.1">
    <property type="nucleotide sequence ID" value="NZ_CP017269.1"/>
</dbReference>
<protein>
    <submittedName>
        <fullName evidence="3">Chemotaxis protein CheC</fullName>
    </submittedName>
</protein>
<dbReference type="STRING" id="1424294.Gferi_24340"/>
<dbReference type="CDD" id="cd17906">
    <property type="entry name" value="CheX"/>
    <property type="match status" value="1"/>
</dbReference>
<dbReference type="OrthoDB" id="9788100at2"/>